<evidence type="ECO:0000313" key="6">
    <source>
        <dbReference type="EMBL" id="QFQ31358.2"/>
    </source>
</evidence>
<comment type="similarity">
    <text evidence="2">Belongs to the bacterial solute-binding protein SsuA/TauA family.</text>
</comment>
<evidence type="ECO:0000313" key="7">
    <source>
        <dbReference type="Proteomes" id="UP000271708"/>
    </source>
</evidence>
<evidence type="ECO:0000256" key="2">
    <source>
        <dbReference type="ARBA" id="ARBA00010742"/>
    </source>
</evidence>
<evidence type="ECO:0000256" key="4">
    <source>
        <dbReference type="SAM" id="SignalP"/>
    </source>
</evidence>
<feature type="domain" description="SsuA/THI5-like" evidence="5">
    <location>
        <begin position="79"/>
        <end position="266"/>
    </location>
</feature>
<evidence type="ECO:0000259" key="5">
    <source>
        <dbReference type="Pfam" id="PF09084"/>
    </source>
</evidence>
<sequence>MRTTTRRSVLSAGALLALTTSLATGCALPTSDAQSQEEGAHTTVRYQGSANAVTWPELADDLGYLDRVQLEYVGATTSGPQDIQSVATGQTDIGGAFSGAIVKLVEAGSPITAVVNYYGSDAKSYQGVYVRKDSAIRRPRDLVGKKIAVNTLGAHAEAAIDTWLTTSGLSQSEIDQVQLVVLPPNDTEEAVRRGQVDAGALGGILQDHAKAQGDIRELFRDTEVVGPINGGQYVLRDDFIAQHPQATRELTTGVAKAIEWARTTPRADVIARFTKIVEARDRNETTANLRYWKSTGIPARGGVISDTDFTQWSDWLESSGIVAAGELDPSQIYTNEYNDLAKEGSS</sequence>
<keyword evidence="3 4" id="KW-0732">Signal</keyword>
<proteinExistence type="inferred from homology"/>
<accession>A0A5P8FPS4</accession>
<name>A0A5P8FPS4_9MICO</name>
<dbReference type="KEGG" id="jme:EEW87_015015"/>
<dbReference type="Gene3D" id="3.40.190.10">
    <property type="entry name" value="Periplasmic binding protein-like II"/>
    <property type="match status" value="2"/>
</dbReference>
<reference evidence="6 7" key="1">
    <citation type="submission" date="2019-09" db="EMBL/GenBank/DDBJ databases">
        <title>Complete Genome Sequence of Janibacter melonis M714 with both human health impact and industrial applications.</title>
        <authorList>
            <person name="Jin M."/>
            <person name="Zhao Q.R."/>
        </authorList>
    </citation>
    <scope>NUCLEOTIDE SEQUENCE [LARGE SCALE GENOMIC DNA]</scope>
    <source>
        <strain evidence="6 7">M714</strain>
    </source>
</reference>
<dbReference type="PANTHER" id="PTHR30024">
    <property type="entry name" value="ALIPHATIC SULFONATES-BINDING PROTEIN-RELATED"/>
    <property type="match status" value="1"/>
</dbReference>
<dbReference type="PROSITE" id="PS51318">
    <property type="entry name" value="TAT"/>
    <property type="match status" value="1"/>
</dbReference>
<protein>
    <submittedName>
        <fullName evidence="6">PhnD/SsuA/transferrin family substrate-binding protein</fullName>
    </submittedName>
</protein>
<dbReference type="EMBL" id="CP044548">
    <property type="protein sequence ID" value="QFQ31358.2"/>
    <property type="molecule type" value="Genomic_DNA"/>
</dbReference>
<dbReference type="SUPFAM" id="SSF53850">
    <property type="entry name" value="Periplasmic binding protein-like II"/>
    <property type="match status" value="1"/>
</dbReference>
<dbReference type="Proteomes" id="UP000271708">
    <property type="component" value="Chromosome"/>
</dbReference>
<evidence type="ECO:0000256" key="1">
    <source>
        <dbReference type="ARBA" id="ARBA00004418"/>
    </source>
</evidence>
<organism evidence="6 7">
    <name type="scientific">Janibacter melonis</name>
    <dbReference type="NCBI Taxonomy" id="262209"/>
    <lineage>
        <taxon>Bacteria</taxon>
        <taxon>Bacillati</taxon>
        <taxon>Actinomycetota</taxon>
        <taxon>Actinomycetes</taxon>
        <taxon>Micrococcales</taxon>
        <taxon>Intrasporangiaceae</taxon>
        <taxon>Janibacter</taxon>
    </lineage>
</organism>
<dbReference type="AlphaFoldDB" id="A0A5P8FPS4"/>
<comment type="subcellular location">
    <subcellularLocation>
        <location evidence="1">Periplasm</location>
    </subcellularLocation>
</comment>
<dbReference type="PROSITE" id="PS51257">
    <property type="entry name" value="PROKAR_LIPOPROTEIN"/>
    <property type="match status" value="1"/>
</dbReference>
<dbReference type="Pfam" id="PF09084">
    <property type="entry name" value="NMT1"/>
    <property type="match status" value="1"/>
</dbReference>
<dbReference type="GeneID" id="59162502"/>
<evidence type="ECO:0000256" key="3">
    <source>
        <dbReference type="ARBA" id="ARBA00022729"/>
    </source>
</evidence>
<feature type="signal peptide" evidence="4">
    <location>
        <begin position="1"/>
        <end position="23"/>
    </location>
</feature>
<dbReference type="GO" id="GO:0042597">
    <property type="term" value="C:periplasmic space"/>
    <property type="evidence" value="ECO:0007669"/>
    <property type="project" value="UniProtKB-SubCell"/>
</dbReference>
<dbReference type="InterPro" id="IPR015168">
    <property type="entry name" value="SsuA/THI5"/>
</dbReference>
<dbReference type="InterPro" id="IPR006311">
    <property type="entry name" value="TAT_signal"/>
</dbReference>
<gene>
    <name evidence="6" type="ORF">EEW87_015015</name>
</gene>
<dbReference type="PANTHER" id="PTHR30024:SF47">
    <property type="entry name" value="TAURINE-BINDING PERIPLASMIC PROTEIN"/>
    <property type="match status" value="1"/>
</dbReference>
<dbReference type="GO" id="GO:0042918">
    <property type="term" value="P:alkanesulfonate transmembrane transport"/>
    <property type="evidence" value="ECO:0007669"/>
    <property type="project" value="TreeGrafter"/>
</dbReference>
<dbReference type="RefSeq" id="WP_123093490.1">
    <property type="nucleotide sequence ID" value="NZ_CAJFZZ010000062.1"/>
</dbReference>
<feature type="chain" id="PRO_5038863876" evidence="4">
    <location>
        <begin position="24"/>
        <end position="346"/>
    </location>
</feature>